<dbReference type="Proteomes" id="UP000231586">
    <property type="component" value="Unassembled WGS sequence"/>
</dbReference>
<keyword evidence="1" id="KW-1133">Transmembrane helix</keyword>
<evidence type="ECO:0000256" key="1">
    <source>
        <dbReference type="SAM" id="Phobius"/>
    </source>
</evidence>
<accession>A0A2M8WJD9</accession>
<evidence type="ECO:0000313" key="3">
    <source>
        <dbReference type="Proteomes" id="UP000231586"/>
    </source>
</evidence>
<gene>
    <name evidence="2" type="ORF">CLV34_2303</name>
</gene>
<proteinExistence type="predicted"/>
<evidence type="ECO:0000313" key="2">
    <source>
        <dbReference type="EMBL" id="PJI91044.1"/>
    </source>
</evidence>
<feature type="transmembrane region" description="Helical" evidence="1">
    <location>
        <begin position="20"/>
        <end position="42"/>
    </location>
</feature>
<dbReference type="EMBL" id="PGTZ01000009">
    <property type="protein sequence ID" value="PJI91044.1"/>
    <property type="molecule type" value="Genomic_DNA"/>
</dbReference>
<dbReference type="AlphaFoldDB" id="A0A2M8WJD9"/>
<organism evidence="2 3">
    <name type="scientific">Luteimicrobium subarcticum</name>
    <dbReference type="NCBI Taxonomy" id="620910"/>
    <lineage>
        <taxon>Bacteria</taxon>
        <taxon>Bacillati</taxon>
        <taxon>Actinomycetota</taxon>
        <taxon>Actinomycetes</taxon>
        <taxon>Micrococcales</taxon>
        <taxon>Luteimicrobium</taxon>
    </lineage>
</organism>
<keyword evidence="1" id="KW-0812">Transmembrane</keyword>
<reference evidence="2 3" key="1">
    <citation type="submission" date="2017-11" db="EMBL/GenBank/DDBJ databases">
        <title>Genomic Encyclopedia of Archaeal and Bacterial Type Strains, Phase II (KMG-II): From Individual Species to Whole Genera.</title>
        <authorList>
            <person name="Goeker M."/>
        </authorList>
    </citation>
    <scope>NUCLEOTIDE SEQUENCE [LARGE SCALE GENOMIC DNA]</scope>
    <source>
        <strain evidence="2 3">DSM 22413</strain>
    </source>
</reference>
<keyword evidence="1" id="KW-0472">Membrane</keyword>
<comment type="caution">
    <text evidence="2">The sequence shown here is derived from an EMBL/GenBank/DDBJ whole genome shotgun (WGS) entry which is preliminary data.</text>
</comment>
<protein>
    <submittedName>
        <fullName evidence="2">Uncharacterized protein</fullName>
    </submittedName>
</protein>
<sequence>MSSTTTRPPRLTYRDIRDALASHRATTLLVALAWIAITLTTVRPRVDLAPCRHAGCRGP</sequence>
<keyword evidence="3" id="KW-1185">Reference proteome</keyword>
<name>A0A2M8WJD9_9MICO</name>